<dbReference type="Pfam" id="PF03992">
    <property type="entry name" value="ABM"/>
    <property type="match status" value="1"/>
</dbReference>
<dbReference type="Proteomes" id="UP001141327">
    <property type="component" value="Unassembled WGS sequence"/>
</dbReference>
<evidence type="ECO:0000313" key="2">
    <source>
        <dbReference type="EMBL" id="KAJ4459413.1"/>
    </source>
</evidence>
<dbReference type="EMBL" id="JAPMOS010000020">
    <property type="protein sequence ID" value="KAJ4459413.1"/>
    <property type="molecule type" value="Genomic_DNA"/>
</dbReference>
<dbReference type="InterPro" id="IPR007138">
    <property type="entry name" value="ABM_dom"/>
</dbReference>
<name>A0ABQ8UKS2_9EUKA</name>
<evidence type="ECO:0000259" key="1">
    <source>
        <dbReference type="PROSITE" id="PS51725"/>
    </source>
</evidence>
<proteinExistence type="predicted"/>
<dbReference type="PROSITE" id="PS51725">
    <property type="entry name" value="ABM"/>
    <property type="match status" value="1"/>
</dbReference>
<keyword evidence="3" id="KW-1185">Reference proteome</keyword>
<accession>A0ABQ8UKS2</accession>
<reference evidence="2" key="1">
    <citation type="journal article" date="2022" name="bioRxiv">
        <title>Genomics of Preaxostyla Flagellates Illuminates Evolutionary Transitions and the Path Towards Mitochondrial Loss.</title>
        <authorList>
            <person name="Novak L.V.F."/>
            <person name="Treitli S.C."/>
            <person name="Pyrih J."/>
            <person name="Halakuc P."/>
            <person name="Pipaliya S.V."/>
            <person name="Vacek V."/>
            <person name="Brzon O."/>
            <person name="Soukal P."/>
            <person name="Eme L."/>
            <person name="Dacks J.B."/>
            <person name="Karnkowska A."/>
            <person name="Elias M."/>
            <person name="Hampl V."/>
        </authorList>
    </citation>
    <scope>NUCLEOTIDE SEQUENCE</scope>
    <source>
        <strain evidence="2">RCP-MX</strain>
    </source>
</reference>
<protein>
    <submittedName>
        <fullName evidence="2">Antibiotic biosynthesis monooxygenase</fullName>
    </submittedName>
</protein>
<dbReference type="InterPro" id="IPR011008">
    <property type="entry name" value="Dimeric_a/b-barrel"/>
</dbReference>
<dbReference type="Gene3D" id="3.30.70.100">
    <property type="match status" value="1"/>
</dbReference>
<evidence type="ECO:0000313" key="3">
    <source>
        <dbReference type="Proteomes" id="UP001141327"/>
    </source>
</evidence>
<keyword evidence="2" id="KW-0503">Monooxygenase</keyword>
<comment type="caution">
    <text evidence="2">The sequence shown here is derived from an EMBL/GenBank/DDBJ whole genome shotgun (WGS) entry which is preliminary data.</text>
</comment>
<dbReference type="SUPFAM" id="SSF54909">
    <property type="entry name" value="Dimeric alpha+beta barrel"/>
    <property type="match status" value="1"/>
</dbReference>
<organism evidence="2 3">
    <name type="scientific">Paratrimastix pyriformis</name>
    <dbReference type="NCBI Taxonomy" id="342808"/>
    <lineage>
        <taxon>Eukaryota</taxon>
        <taxon>Metamonada</taxon>
        <taxon>Preaxostyla</taxon>
        <taxon>Paratrimastigidae</taxon>
        <taxon>Paratrimastix</taxon>
    </lineage>
</organism>
<keyword evidence="2" id="KW-0560">Oxidoreductase</keyword>
<gene>
    <name evidence="2" type="ORF">PAPYR_4720</name>
</gene>
<feature type="domain" description="ABM" evidence="1">
    <location>
        <begin position="2"/>
        <end position="93"/>
    </location>
</feature>
<sequence>MILEHAEFHIHPGKQAEFEAAVKLGVETIISKTPGFIAYQLQHSVEQPETYFLFIRWETLEAHVVGFRESPAFPAWRAVVGPFFASAPNVMHLREAHSTF</sequence>
<dbReference type="GO" id="GO:0004497">
    <property type="term" value="F:monooxygenase activity"/>
    <property type="evidence" value="ECO:0007669"/>
    <property type="project" value="UniProtKB-KW"/>
</dbReference>